<protein>
    <submittedName>
        <fullName evidence="1">Uncharacterized protein</fullName>
    </submittedName>
</protein>
<dbReference type="RefSeq" id="WP_136532406.1">
    <property type="nucleotide sequence ID" value="NZ_STGX01000027.1"/>
</dbReference>
<proteinExistence type="predicted"/>
<name>A0A4S8NVL6_9ACTN</name>
<reference evidence="1 2" key="1">
    <citation type="journal article" date="2018" name="Int. J. Syst. Evol. Microbiol.">
        <title>Glycomyces paridis sp. nov., isolated from the medicinal plant Paris polyphylla.</title>
        <authorList>
            <person name="Fang X.M."/>
            <person name="Bai J.L."/>
            <person name="Su J."/>
            <person name="Zhao L.L."/>
            <person name="Liu H.Y."/>
            <person name="Ma B.P."/>
            <person name="Zhang Y.Q."/>
            <person name="Yu L.Y."/>
        </authorList>
    </citation>
    <scope>NUCLEOTIDE SEQUENCE [LARGE SCALE GENOMIC DNA]</scope>
    <source>
        <strain evidence="1 2">CPCC 204357</strain>
    </source>
</reference>
<evidence type="ECO:0000313" key="1">
    <source>
        <dbReference type="EMBL" id="THV21677.1"/>
    </source>
</evidence>
<accession>A0A4S8NVL6</accession>
<sequence length="121" mass="14136">MIELVLWHEPVVPPPAEAEQRYQRIRADKAPLPLRELDQRFQDFITAIREHPIPVRFEPVDHFDGEPRYSRHGLLVTFADENVKRVHPEVGSAAIRLRMHLYDRRRGSLRGVGTDPDLTVR</sequence>
<dbReference type="OrthoDB" id="5190909at2"/>
<dbReference type="AlphaFoldDB" id="A0A4S8NVL6"/>
<evidence type="ECO:0000313" key="2">
    <source>
        <dbReference type="Proteomes" id="UP000305792"/>
    </source>
</evidence>
<keyword evidence="2" id="KW-1185">Reference proteome</keyword>
<comment type="caution">
    <text evidence="1">The sequence shown here is derived from an EMBL/GenBank/DDBJ whole genome shotgun (WGS) entry which is preliminary data.</text>
</comment>
<dbReference type="Proteomes" id="UP000305792">
    <property type="component" value="Unassembled WGS sequence"/>
</dbReference>
<gene>
    <name evidence="1" type="ORF">E9998_24655</name>
</gene>
<dbReference type="EMBL" id="STGX01000027">
    <property type="protein sequence ID" value="THV21677.1"/>
    <property type="molecule type" value="Genomic_DNA"/>
</dbReference>
<organism evidence="1 2">
    <name type="scientific">Glycomyces paridis</name>
    <dbReference type="NCBI Taxonomy" id="2126555"/>
    <lineage>
        <taxon>Bacteria</taxon>
        <taxon>Bacillati</taxon>
        <taxon>Actinomycetota</taxon>
        <taxon>Actinomycetes</taxon>
        <taxon>Glycomycetales</taxon>
        <taxon>Glycomycetaceae</taxon>
        <taxon>Glycomyces</taxon>
    </lineage>
</organism>